<keyword evidence="2" id="KW-0413">Isomerase</keyword>
<dbReference type="GO" id="GO:0000271">
    <property type="term" value="P:polysaccharide biosynthetic process"/>
    <property type="evidence" value="ECO:0007669"/>
    <property type="project" value="TreeGrafter"/>
</dbReference>
<dbReference type="PANTHER" id="PTHR21047:SF2">
    <property type="entry name" value="THYMIDINE DIPHOSPHO-4-KETO-RHAMNOSE 3,5-EPIMERASE"/>
    <property type="match status" value="1"/>
</dbReference>
<evidence type="ECO:0000313" key="6">
    <source>
        <dbReference type="Proteomes" id="UP000516428"/>
    </source>
</evidence>
<evidence type="ECO:0000313" key="5">
    <source>
        <dbReference type="EMBL" id="QNS09151.1"/>
    </source>
</evidence>
<organism evidence="5 6">
    <name type="scientific">Streptomyces xanthii</name>
    <dbReference type="NCBI Taxonomy" id="2768069"/>
    <lineage>
        <taxon>Bacteria</taxon>
        <taxon>Bacillati</taxon>
        <taxon>Actinomycetota</taxon>
        <taxon>Actinomycetes</taxon>
        <taxon>Kitasatosporales</taxon>
        <taxon>Streptomycetaceae</taxon>
        <taxon>Streptomyces</taxon>
    </lineage>
</organism>
<keyword evidence="6" id="KW-1185">Reference proteome</keyword>
<evidence type="ECO:0000256" key="2">
    <source>
        <dbReference type="ARBA" id="ARBA00023235"/>
    </source>
</evidence>
<dbReference type="Gene3D" id="2.60.120.10">
    <property type="entry name" value="Jelly Rolls"/>
    <property type="match status" value="1"/>
</dbReference>
<gene>
    <name evidence="5" type="ORF">IAG42_35895</name>
</gene>
<dbReference type="InterPro" id="IPR014710">
    <property type="entry name" value="RmlC-like_jellyroll"/>
</dbReference>
<dbReference type="EMBL" id="CP061282">
    <property type="protein sequence ID" value="QNS09151.1"/>
    <property type="molecule type" value="Genomic_DNA"/>
</dbReference>
<dbReference type="SUPFAM" id="SSF51182">
    <property type="entry name" value="RmlC-like cupins"/>
    <property type="match status" value="1"/>
</dbReference>
<feature type="active site" description="Proton acceptor" evidence="3">
    <location>
        <position position="79"/>
    </location>
</feature>
<dbReference type="GO" id="GO:0008830">
    <property type="term" value="F:dTDP-4-dehydrorhamnose 3,5-epimerase activity"/>
    <property type="evidence" value="ECO:0007669"/>
    <property type="project" value="InterPro"/>
</dbReference>
<dbReference type="Proteomes" id="UP000516428">
    <property type="component" value="Plasmid unnamed1"/>
</dbReference>
<feature type="site" description="Participates in a stacking interaction with the thymidine ring of dTDP-4-oxo-6-deoxyglucose" evidence="4">
    <location>
        <position position="155"/>
    </location>
</feature>
<keyword evidence="5" id="KW-0614">Plasmid</keyword>
<proteinExistence type="inferred from homology"/>
<comment type="similarity">
    <text evidence="1">Belongs to the dTDP-4-dehydrorhamnose 3,5-epimerase family.</text>
</comment>
<sequence length="215" mass="23633">MTTTTPGKTGTATTTGGVEVRHLAVNGCFEFTPPVFRDERGLFVSPLQQQAFTEVLGHPFPIAQTNHSRSARGVMRGVHFPATPPGQAKYVHCSRGRGLDVVVDIRLGSPTFGAWDTVEMDTETFRAVYIPDGVGHAFLALEDDTVMTYLVSTPYRADLEREIDPLDPELGLPWPKDMRFIFSQRDTGSLSLAEAKARGILPRYEDCLAAAEAHR</sequence>
<dbReference type="RefSeq" id="WP_188341806.1">
    <property type="nucleotide sequence ID" value="NZ_CP061282.1"/>
</dbReference>
<geneLocation type="plasmid" evidence="5 6">
    <name>unnamed1</name>
</geneLocation>
<accession>A0A7H1BK96</accession>
<name>A0A7H1BK96_9ACTN</name>
<dbReference type="InterPro" id="IPR000888">
    <property type="entry name" value="RmlC-like"/>
</dbReference>
<dbReference type="Pfam" id="PF00908">
    <property type="entry name" value="dTDP_sugar_isom"/>
    <property type="match status" value="1"/>
</dbReference>
<evidence type="ECO:0000256" key="1">
    <source>
        <dbReference type="ARBA" id="ARBA00010154"/>
    </source>
</evidence>
<dbReference type="AlphaFoldDB" id="A0A7H1BK96"/>
<feature type="active site" description="Proton donor" evidence="3">
    <location>
        <position position="149"/>
    </location>
</feature>
<evidence type="ECO:0000256" key="4">
    <source>
        <dbReference type="PIRSR" id="PIRSR600888-3"/>
    </source>
</evidence>
<protein>
    <submittedName>
        <fullName evidence="5">dTDP-4-dehydrorhamnose 3,5-epimerase family protein</fullName>
    </submittedName>
</protein>
<dbReference type="KEGG" id="sxn:IAG42_35895"/>
<dbReference type="InterPro" id="IPR011051">
    <property type="entry name" value="RmlC_Cupin_sf"/>
</dbReference>
<dbReference type="CDD" id="cd00438">
    <property type="entry name" value="cupin_RmlC"/>
    <property type="match status" value="1"/>
</dbReference>
<dbReference type="PANTHER" id="PTHR21047">
    <property type="entry name" value="DTDP-6-DEOXY-D-GLUCOSE-3,5 EPIMERASE"/>
    <property type="match status" value="1"/>
</dbReference>
<dbReference type="GO" id="GO:0005829">
    <property type="term" value="C:cytosol"/>
    <property type="evidence" value="ECO:0007669"/>
    <property type="project" value="TreeGrafter"/>
</dbReference>
<reference evidence="5 6" key="1">
    <citation type="submission" date="2020-09" db="EMBL/GenBank/DDBJ databases">
        <title>A novel species.</title>
        <authorList>
            <person name="Gao J."/>
        </authorList>
    </citation>
    <scope>NUCLEOTIDE SEQUENCE [LARGE SCALE GENOMIC DNA]</scope>
    <source>
        <strain evidence="5 6">CRXT-Y-14</strain>
        <plasmid evidence="5 6">unnamed1</plasmid>
    </source>
</reference>
<evidence type="ECO:0000256" key="3">
    <source>
        <dbReference type="PIRSR" id="PIRSR600888-1"/>
    </source>
</evidence>